<dbReference type="Proteomes" id="UP000182121">
    <property type="component" value="Unassembled WGS sequence"/>
</dbReference>
<dbReference type="InterPro" id="IPR002711">
    <property type="entry name" value="HNH"/>
</dbReference>
<evidence type="ECO:0000259" key="1">
    <source>
        <dbReference type="Pfam" id="PF01844"/>
    </source>
</evidence>
<dbReference type="InterPro" id="IPR003615">
    <property type="entry name" value="HNH_nuc"/>
</dbReference>
<proteinExistence type="predicted"/>
<organism evidence="2 3">
    <name type="scientific">Enterocloster clostridioformis</name>
    <dbReference type="NCBI Taxonomy" id="1531"/>
    <lineage>
        <taxon>Bacteria</taxon>
        <taxon>Bacillati</taxon>
        <taxon>Bacillota</taxon>
        <taxon>Clostridia</taxon>
        <taxon>Lachnospirales</taxon>
        <taxon>Lachnospiraceae</taxon>
        <taxon>Enterocloster</taxon>
    </lineage>
</organism>
<sequence>MQNKSSRTLSIIAYYLSEYDMDAVISLGYQNRAQAIREISEKFNRPNNYLKLRRDEFDALPFSRSHRNGWKNRDPAKDVLEMGKWLQRFSFEELTDLVTDLLENEAQADFCETKYEERSQIKKKAIDFTLMTEEEIEYTINAVDRNARVEIAIAPQKKRILKVSLINNLKMLYRGTCQLCGCKPFGIDKLDICEAHHIEYFSQSKNNNVSNIIILCPNHHRMIHKCNPIFDRDSLLFKYEDGRKEEIKINYHL</sequence>
<accession>A0A1I0IX65</accession>
<dbReference type="CDD" id="cd00085">
    <property type="entry name" value="HNHc"/>
    <property type="match status" value="1"/>
</dbReference>
<feature type="domain" description="HNH" evidence="1">
    <location>
        <begin position="177"/>
        <end position="225"/>
    </location>
</feature>
<protein>
    <recommendedName>
        <fullName evidence="1">HNH domain-containing protein</fullName>
    </recommendedName>
</protein>
<dbReference type="Gene3D" id="1.10.30.50">
    <property type="match status" value="1"/>
</dbReference>
<dbReference type="AlphaFoldDB" id="A0A1I0IX65"/>
<gene>
    <name evidence="2" type="ORF">SAMN05216521_104533</name>
</gene>
<evidence type="ECO:0000313" key="2">
    <source>
        <dbReference type="EMBL" id="SEU01151.1"/>
    </source>
</evidence>
<evidence type="ECO:0000313" key="3">
    <source>
        <dbReference type="Proteomes" id="UP000182121"/>
    </source>
</evidence>
<dbReference type="EMBL" id="FOIO01000045">
    <property type="protein sequence ID" value="SEU01151.1"/>
    <property type="molecule type" value="Genomic_DNA"/>
</dbReference>
<dbReference type="Pfam" id="PF01844">
    <property type="entry name" value="HNH"/>
    <property type="match status" value="1"/>
</dbReference>
<name>A0A1I0IX65_9FIRM</name>
<comment type="caution">
    <text evidence="2">The sequence shown here is derived from an EMBL/GenBank/DDBJ whole genome shotgun (WGS) entry which is preliminary data.</text>
</comment>
<dbReference type="RefSeq" id="WP_074663572.1">
    <property type="nucleotide sequence ID" value="NZ_FOIO01000045.1"/>
</dbReference>
<reference evidence="2 3" key="1">
    <citation type="submission" date="2016-10" db="EMBL/GenBank/DDBJ databases">
        <authorList>
            <person name="Varghese N."/>
            <person name="Submissions S."/>
        </authorList>
    </citation>
    <scope>NUCLEOTIDE SEQUENCE [LARGE SCALE GENOMIC DNA]</scope>
    <source>
        <strain evidence="2 3">NLAE-zl-C196</strain>
    </source>
</reference>